<feature type="transmembrane region" description="Helical" evidence="1">
    <location>
        <begin position="115"/>
        <end position="135"/>
    </location>
</feature>
<reference evidence="2" key="1">
    <citation type="submission" date="2022-10" db="EMBL/GenBank/DDBJ databases">
        <title>Determination and structural analysis of whole genome sequence of Sarocladium strictum F4-1.</title>
        <authorList>
            <person name="Hu L."/>
            <person name="Jiang Y."/>
        </authorList>
    </citation>
    <scope>NUCLEOTIDE SEQUENCE</scope>
    <source>
        <strain evidence="2">F4-1</strain>
    </source>
</reference>
<dbReference type="SUPFAM" id="SSF52799">
    <property type="entry name" value="(Phosphotyrosine protein) phosphatases II"/>
    <property type="match status" value="1"/>
</dbReference>
<keyword evidence="3" id="KW-1185">Reference proteome</keyword>
<dbReference type="PANTHER" id="PTHR31126:SF10">
    <property type="entry name" value="PROTEIN PHOSPHATASE, PUTATIVE (AFU_ORTHOLOGUE AFUA_6G06650)-RELATED"/>
    <property type="match status" value="1"/>
</dbReference>
<dbReference type="InterPro" id="IPR026893">
    <property type="entry name" value="Tyr/Ser_Pase_IphP-type"/>
</dbReference>
<sequence>MDNLVQLDGVTNLRDVGKTVNQFLGRKVVREGVFFRSARLDNASLQDKIMIRDEIGIKTVIDLRTKTELAQQAKRHAKEAAALSLKSRSEIAEPLKIEGLTYHEIKITGGRFERFILTLLPWWSFLKLLFLYLFGYRLAAIKIITQQVMIPRGLLRLGNDTLDRSGPEIREVLELYARPEALPSLVHCTHGKDRTGAAIEHDYHLTDLSVQQDVQARLKEVRQVGLADDWVYTAPGQIAYAESHIQEQYGGLESYLEYIGLGKAEQEKIRQALLY</sequence>
<keyword evidence="1" id="KW-0472">Membrane</keyword>
<keyword evidence="1" id="KW-1133">Transmembrane helix</keyword>
<gene>
    <name evidence="2" type="ORF">NLU13_1702</name>
</gene>
<dbReference type="InterPro" id="IPR016130">
    <property type="entry name" value="Tyr_Pase_AS"/>
</dbReference>
<evidence type="ECO:0000256" key="1">
    <source>
        <dbReference type="SAM" id="Phobius"/>
    </source>
</evidence>
<dbReference type="GO" id="GO:0004721">
    <property type="term" value="F:phosphoprotein phosphatase activity"/>
    <property type="evidence" value="ECO:0007669"/>
    <property type="project" value="InterPro"/>
</dbReference>
<dbReference type="Gene3D" id="3.90.190.10">
    <property type="entry name" value="Protein tyrosine phosphatase superfamily"/>
    <property type="match status" value="1"/>
</dbReference>
<evidence type="ECO:0000313" key="3">
    <source>
        <dbReference type="Proteomes" id="UP001175261"/>
    </source>
</evidence>
<dbReference type="PANTHER" id="PTHR31126">
    <property type="entry name" value="TYROSINE-PROTEIN PHOSPHATASE"/>
    <property type="match status" value="1"/>
</dbReference>
<evidence type="ECO:0008006" key="4">
    <source>
        <dbReference type="Google" id="ProtNLM"/>
    </source>
</evidence>
<organism evidence="2 3">
    <name type="scientific">Sarocladium strictum</name>
    <name type="common">Black bundle disease fungus</name>
    <name type="synonym">Acremonium strictum</name>
    <dbReference type="NCBI Taxonomy" id="5046"/>
    <lineage>
        <taxon>Eukaryota</taxon>
        <taxon>Fungi</taxon>
        <taxon>Dikarya</taxon>
        <taxon>Ascomycota</taxon>
        <taxon>Pezizomycotina</taxon>
        <taxon>Sordariomycetes</taxon>
        <taxon>Hypocreomycetidae</taxon>
        <taxon>Hypocreales</taxon>
        <taxon>Sarocladiaceae</taxon>
        <taxon>Sarocladium</taxon>
    </lineage>
</organism>
<dbReference type="EMBL" id="JAPDFR010000001">
    <property type="protein sequence ID" value="KAK0392204.1"/>
    <property type="molecule type" value="Genomic_DNA"/>
</dbReference>
<comment type="caution">
    <text evidence="2">The sequence shown here is derived from an EMBL/GenBank/DDBJ whole genome shotgun (WGS) entry which is preliminary data.</text>
</comment>
<name>A0AA39GS84_SARSR</name>
<dbReference type="Proteomes" id="UP001175261">
    <property type="component" value="Unassembled WGS sequence"/>
</dbReference>
<proteinExistence type="predicted"/>
<accession>A0AA39GS84</accession>
<evidence type="ECO:0000313" key="2">
    <source>
        <dbReference type="EMBL" id="KAK0392204.1"/>
    </source>
</evidence>
<keyword evidence="1" id="KW-0812">Transmembrane</keyword>
<protein>
    <recommendedName>
        <fullName evidence="4">Tyrosine specific protein phosphatases domain-containing protein</fullName>
    </recommendedName>
</protein>
<dbReference type="Pfam" id="PF13350">
    <property type="entry name" value="Y_phosphatase3"/>
    <property type="match status" value="1"/>
</dbReference>
<dbReference type="InterPro" id="IPR029021">
    <property type="entry name" value="Prot-tyrosine_phosphatase-like"/>
</dbReference>
<dbReference type="AlphaFoldDB" id="A0AA39GS84"/>
<dbReference type="PROSITE" id="PS00383">
    <property type="entry name" value="TYR_PHOSPHATASE_1"/>
    <property type="match status" value="1"/>
</dbReference>